<organism evidence="2 3">
    <name type="scientific">Tepidimonas alkaliphilus</name>
    <dbReference type="NCBI Taxonomy" id="2588942"/>
    <lineage>
        <taxon>Bacteria</taxon>
        <taxon>Pseudomonadati</taxon>
        <taxon>Pseudomonadota</taxon>
        <taxon>Betaproteobacteria</taxon>
        <taxon>Burkholderiales</taxon>
        <taxon>Tepidimonas</taxon>
    </lineage>
</organism>
<feature type="region of interest" description="Disordered" evidence="1">
    <location>
        <begin position="273"/>
        <end position="323"/>
    </location>
</feature>
<name>A0A554WAB0_9BURK</name>
<feature type="region of interest" description="Disordered" evidence="1">
    <location>
        <begin position="163"/>
        <end position="220"/>
    </location>
</feature>
<proteinExistence type="predicted"/>
<feature type="region of interest" description="Disordered" evidence="1">
    <location>
        <begin position="661"/>
        <end position="699"/>
    </location>
</feature>
<sequence>MKLKDNRMRPLVLAIAAGWAAWPSLWAQSLGAAQGTVQIGRPLDVVVAAPLEGDDPAAVCAQAWVRFGDLPLPASEVALTVVRDEARGSGLRVRTRSVVNEPVVQLRVTLGCGAPLTRIYTLLPQAPEVVAEVAMPAASAAAAAPAATALPVARAQAPAAAALDPAGSAPAAPRTPKSGSPRAEATSSRASAPRDATRSAASAARPRPPRDPLPTPVAAPSWSSRLSAELLTPVAAAPEGAPRLSVEPLAFESDEAFVQFLLARSLGLAPARAEPEASPAAEGQPDAAAGAVATPAAAAADAAAAPPAAAPQPPASPAPQDELPWTWIGAGAAALLLAALAALRWRQRSGASADSGRFRWLSKAAADGEGALGPSAQRQDPVIATVTASAAGAAPATTPRETPAKPLRRVEASATSPLAAPTATAVPRAALAEEGRGAAATRTVPPPTPQAPAAAAAQPPSRPAPSPVSAGPAQESGDFVADWDAAPQEDKAAAARVNQEAALAVSTSTSAAMPASLDVAALHELWQRVDFLVDLGQVSDAIAALRSFVLAHPGASEAPYRRWWALAQASGLDAGLAQRTYEAHYQRPWQPDGLDASLLDDAEWLQRLQAVWPKDEARRLIEAALASAPGHAGEPPLAVRTLAAWDDLMLLHGVLQARASLPESDPNAAPSSPAGKGEDDHVLEFDLGDWTPPPAAPQR</sequence>
<protein>
    <recommendedName>
        <fullName evidence="4">Tfp pilus assembly protein FimV</fullName>
    </recommendedName>
</protein>
<evidence type="ECO:0000313" key="2">
    <source>
        <dbReference type="EMBL" id="TSE20523.1"/>
    </source>
</evidence>
<gene>
    <name evidence="2" type="ORF">Talka_00870</name>
</gene>
<accession>A0A554WAB0</accession>
<evidence type="ECO:0008006" key="4">
    <source>
        <dbReference type="Google" id="ProtNLM"/>
    </source>
</evidence>
<evidence type="ECO:0000256" key="1">
    <source>
        <dbReference type="SAM" id="MobiDB-lite"/>
    </source>
</evidence>
<feature type="compositionally biased region" description="Low complexity" evidence="1">
    <location>
        <begin position="273"/>
        <end position="307"/>
    </location>
</feature>
<evidence type="ECO:0000313" key="3">
    <source>
        <dbReference type="Proteomes" id="UP000315736"/>
    </source>
</evidence>
<feature type="compositionally biased region" description="Low complexity" evidence="1">
    <location>
        <begin position="412"/>
        <end position="430"/>
    </location>
</feature>
<dbReference type="AlphaFoldDB" id="A0A554WAB0"/>
<keyword evidence="3" id="KW-1185">Reference proteome</keyword>
<feature type="compositionally biased region" description="Low complexity" evidence="1">
    <location>
        <begin position="185"/>
        <end position="205"/>
    </location>
</feature>
<comment type="caution">
    <text evidence="2">The sequence shown here is derived from an EMBL/GenBank/DDBJ whole genome shotgun (WGS) entry which is preliminary data.</text>
</comment>
<feature type="compositionally biased region" description="Pro residues" evidence="1">
    <location>
        <begin position="308"/>
        <end position="317"/>
    </location>
</feature>
<feature type="region of interest" description="Disordered" evidence="1">
    <location>
        <begin position="388"/>
        <end position="476"/>
    </location>
</feature>
<feature type="compositionally biased region" description="Low complexity" evidence="1">
    <location>
        <begin position="388"/>
        <end position="405"/>
    </location>
</feature>
<feature type="compositionally biased region" description="Low complexity" evidence="1">
    <location>
        <begin position="163"/>
        <end position="172"/>
    </location>
</feature>
<reference evidence="2 3" key="1">
    <citation type="submission" date="2019-07" db="EMBL/GenBank/DDBJ databases">
        <title>Tepidimonas alkaliphilus YIM 72238 draft genome.</title>
        <authorList>
            <person name="Da Costa M.S."/>
            <person name="Froufe H.J.C."/>
            <person name="Egas C."/>
            <person name="Albuquerque L."/>
        </authorList>
    </citation>
    <scope>NUCLEOTIDE SEQUENCE [LARGE SCALE GENOMIC DNA]</scope>
    <source>
        <strain evidence="2 3">YIM 72238</strain>
    </source>
</reference>
<dbReference type="Proteomes" id="UP000315736">
    <property type="component" value="Unassembled WGS sequence"/>
</dbReference>
<dbReference type="EMBL" id="VJNB01000003">
    <property type="protein sequence ID" value="TSE20523.1"/>
    <property type="molecule type" value="Genomic_DNA"/>
</dbReference>